<evidence type="ECO:0000313" key="1">
    <source>
        <dbReference type="EMBL" id="GAP41239.1"/>
    </source>
</evidence>
<keyword evidence="2" id="KW-1185">Reference proteome</keyword>
<accession>A0A0S7BS39</accession>
<dbReference type="AlphaFoldDB" id="A0A0S7BS39"/>
<dbReference type="InterPro" id="IPR011051">
    <property type="entry name" value="RmlC_Cupin_sf"/>
</dbReference>
<name>A0A0S7BS39_9CHLR</name>
<dbReference type="Proteomes" id="UP000053370">
    <property type="component" value="Unassembled WGS sequence"/>
</dbReference>
<dbReference type="GO" id="GO:0051213">
    <property type="term" value="F:dioxygenase activity"/>
    <property type="evidence" value="ECO:0007669"/>
    <property type="project" value="UniProtKB-KW"/>
</dbReference>
<dbReference type="RefSeq" id="WP_062282054.1">
    <property type="nucleotide sequence ID" value="NZ_DF968181.1"/>
</dbReference>
<dbReference type="Gene3D" id="2.60.120.10">
    <property type="entry name" value="Jelly Rolls"/>
    <property type="match status" value="1"/>
</dbReference>
<reference evidence="1" key="1">
    <citation type="journal article" date="2015" name="Genome Announc.">
        <title>Draft Genome Sequence of Anaerolineae Strain TC1, a Novel Isolate from a Methanogenic Wastewater Treatment System.</title>
        <authorList>
            <person name="Matsuura N."/>
            <person name="Tourlousse D.M."/>
            <person name="Sun L."/>
            <person name="Toyonaga M."/>
            <person name="Kuroda K."/>
            <person name="Ohashi A."/>
            <person name="Cruz R."/>
            <person name="Yamaguchi T."/>
            <person name="Sekiguchi Y."/>
        </authorList>
    </citation>
    <scope>NUCLEOTIDE SEQUENCE [LARGE SCALE GENOMIC DNA]</scope>
    <source>
        <strain evidence="1">TC1</strain>
    </source>
</reference>
<keyword evidence="1" id="KW-0223">Dioxygenase</keyword>
<gene>
    <name evidence="1" type="ORF">ATC1_131223</name>
</gene>
<protein>
    <submittedName>
        <fullName evidence="1">Cupin domain protein related to quercetin dioxygenase</fullName>
    </submittedName>
</protein>
<dbReference type="SUPFAM" id="SSF51182">
    <property type="entry name" value="RmlC-like cupins"/>
    <property type="match status" value="1"/>
</dbReference>
<sequence length="116" mass="12861">MNTNYIKTFEELEQYTQESGPNIVYKHLLPKGIAGNNISMGLVTLEGPTETEINSHSDWMQAYVILSGSGTVILGNSEIHISEPSIVNIPLNTLHGVRLSAGEKMQYIYVNNYSCK</sequence>
<dbReference type="STRING" id="1678840.ATC1_131223"/>
<proteinExistence type="predicted"/>
<evidence type="ECO:0000313" key="2">
    <source>
        <dbReference type="Proteomes" id="UP000053370"/>
    </source>
</evidence>
<dbReference type="OrthoDB" id="257318at2"/>
<organism evidence="1">
    <name type="scientific">Flexilinea flocculi</name>
    <dbReference type="NCBI Taxonomy" id="1678840"/>
    <lineage>
        <taxon>Bacteria</taxon>
        <taxon>Bacillati</taxon>
        <taxon>Chloroflexota</taxon>
        <taxon>Anaerolineae</taxon>
        <taxon>Anaerolineales</taxon>
        <taxon>Anaerolineaceae</taxon>
        <taxon>Flexilinea</taxon>
    </lineage>
</organism>
<dbReference type="InterPro" id="IPR014710">
    <property type="entry name" value="RmlC-like_jellyroll"/>
</dbReference>
<keyword evidence="1" id="KW-0560">Oxidoreductase</keyword>
<dbReference type="EMBL" id="DF968181">
    <property type="protein sequence ID" value="GAP41239.1"/>
    <property type="molecule type" value="Genomic_DNA"/>
</dbReference>